<dbReference type="GO" id="GO:0048471">
    <property type="term" value="C:perinuclear region of cytoplasm"/>
    <property type="evidence" value="ECO:0007669"/>
    <property type="project" value="TreeGrafter"/>
</dbReference>
<keyword evidence="8" id="KW-1185">Reference proteome</keyword>
<dbReference type="GO" id="GO:0007034">
    <property type="term" value="P:vacuolar transport"/>
    <property type="evidence" value="ECO:0007669"/>
    <property type="project" value="InterPro"/>
</dbReference>
<feature type="compositionally biased region" description="Pro residues" evidence="5">
    <location>
        <begin position="83"/>
        <end position="92"/>
    </location>
</feature>
<evidence type="ECO:0008006" key="9">
    <source>
        <dbReference type="Google" id="ProtNLM"/>
    </source>
</evidence>
<gene>
    <name evidence="7" type="ORF">BS47DRAFT_1344362</name>
</gene>
<feature type="transmembrane region" description="Helical" evidence="6">
    <location>
        <begin position="341"/>
        <end position="364"/>
    </location>
</feature>
<dbReference type="PANTHER" id="PTHR13396:SF5">
    <property type="entry name" value="NEDD4 FAMILY INTERACTING PROTEIN"/>
    <property type="match status" value="1"/>
</dbReference>
<feature type="compositionally biased region" description="Polar residues" evidence="5">
    <location>
        <begin position="1"/>
        <end position="11"/>
    </location>
</feature>
<feature type="region of interest" description="Disordered" evidence="5">
    <location>
        <begin position="1"/>
        <end position="97"/>
    </location>
</feature>
<keyword evidence="2 6" id="KW-0812">Transmembrane</keyword>
<name>A0A9P6DWZ7_9AGAM</name>
<feature type="region of interest" description="Disordered" evidence="5">
    <location>
        <begin position="161"/>
        <end position="180"/>
    </location>
</feature>
<dbReference type="EMBL" id="MU128974">
    <property type="protein sequence ID" value="KAF9513310.1"/>
    <property type="molecule type" value="Genomic_DNA"/>
</dbReference>
<sequence length="409" mass="44447">MARYTQLPTQTSEEEMEAAFENSDSDDEADDVHNTSSRPLLADHNRSPSHPLDSINDQDTPSRTSPSNSGSGAYDFEYDYAMLPPPGSPPQPSALALPNAYGNSNGLIPSSSSISTVRRPGIIQRALGAILPTHYAHDRRGGGLGNDGVFVNVVAKPGGTAPVRGAADSEGPYWVPEESQKESPPWSAGWDMIIDSLPVGSVFAFLWNLLVSVSFQFVGFLLTYLLHTTHASKYGSRAGLGITLIQYGFYMRSPEATVPVAGDDGADPWGGWSQVMGASGSSEANSTPAARALPKLAHALFHRAVAAAPPPAQTLPNSTVHDLSEASPAFMIGGSFTTNDWMSFLLMTLGWFILITSFLGFWRVKQWERGVQRSVMTEREPTPEELMRDAQTIRHIQHADSRRVYNWRI</sequence>
<dbReference type="GO" id="GO:0030001">
    <property type="term" value="P:metal ion transport"/>
    <property type="evidence" value="ECO:0007669"/>
    <property type="project" value="InterPro"/>
</dbReference>
<comment type="caution">
    <text evidence="7">The sequence shown here is derived from an EMBL/GenBank/DDBJ whole genome shotgun (WGS) entry which is preliminary data.</text>
</comment>
<comment type="subcellular location">
    <subcellularLocation>
        <location evidence="1">Membrane</location>
        <topology evidence="1">Multi-pass membrane protein</topology>
    </subcellularLocation>
</comment>
<evidence type="ECO:0000313" key="7">
    <source>
        <dbReference type="EMBL" id="KAF9513310.1"/>
    </source>
</evidence>
<evidence type="ECO:0000256" key="5">
    <source>
        <dbReference type="SAM" id="MobiDB-lite"/>
    </source>
</evidence>
<organism evidence="7 8">
    <name type="scientific">Hydnum rufescens UP504</name>
    <dbReference type="NCBI Taxonomy" id="1448309"/>
    <lineage>
        <taxon>Eukaryota</taxon>
        <taxon>Fungi</taxon>
        <taxon>Dikarya</taxon>
        <taxon>Basidiomycota</taxon>
        <taxon>Agaricomycotina</taxon>
        <taxon>Agaricomycetes</taxon>
        <taxon>Cantharellales</taxon>
        <taxon>Hydnaceae</taxon>
        <taxon>Hydnum</taxon>
    </lineage>
</organism>
<feature type="compositionally biased region" description="Acidic residues" evidence="5">
    <location>
        <begin position="12"/>
        <end position="30"/>
    </location>
</feature>
<proteinExistence type="predicted"/>
<evidence type="ECO:0000256" key="1">
    <source>
        <dbReference type="ARBA" id="ARBA00004141"/>
    </source>
</evidence>
<protein>
    <recommendedName>
        <fullName evidence="9">Metal homeostatis protein bsd2</fullName>
    </recommendedName>
</protein>
<evidence type="ECO:0000256" key="2">
    <source>
        <dbReference type="ARBA" id="ARBA00022692"/>
    </source>
</evidence>
<dbReference type="GO" id="GO:0016020">
    <property type="term" value="C:membrane"/>
    <property type="evidence" value="ECO:0007669"/>
    <property type="project" value="UniProtKB-SubCell"/>
</dbReference>
<evidence type="ECO:0000256" key="3">
    <source>
        <dbReference type="ARBA" id="ARBA00022989"/>
    </source>
</evidence>
<dbReference type="PANTHER" id="PTHR13396">
    <property type="entry name" value="NEDD4 FAMILY INTERACTING PROTEIN 1/2"/>
    <property type="match status" value="1"/>
</dbReference>
<feature type="compositionally biased region" description="Polar residues" evidence="5">
    <location>
        <begin position="55"/>
        <end position="71"/>
    </location>
</feature>
<evidence type="ECO:0000313" key="8">
    <source>
        <dbReference type="Proteomes" id="UP000886523"/>
    </source>
</evidence>
<dbReference type="Pfam" id="PF10176">
    <property type="entry name" value="NEDD4_Bsd2"/>
    <property type="match status" value="1"/>
</dbReference>
<dbReference type="GO" id="GO:0031398">
    <property type="term" value="P:positive regulation of protein ubiquitination"/>
    <property type="evidence" value="ECO:0007669"/>
    <property type="project" value="TreeGrafter"/>
</dbReference>
<dbReference type="OrthoDB" id="10003116at2759"/>
<keyword evidence="3 6" id="KW-1133">Transmembrane helix</keyword>
<dbReference type="InterPro" id="IPR019325">
    <property type="entry name" value="NEDD4/Bsd2"/>
</dbReference>
<dbReference type="GO" id="GO:0006511">
    <property type="term" value="P:ubiquitin-dependent protein catabolic process"/>
    <property type="evidence" value="ECO:0007669"/>
    <property type="project" value="TreeGrafter"/>
</dbReference>
<dbReference type="GO" id="GO:0005783">
    <property type="term" value="C:endoplasmic reticulum"/>
    <property type="evidence" value="ECO:0007669"/>
    <property type="project" value="TreeGrafter"/>
</dbReference>
<reference evidence="7" key="1">
    <citation type="journal article" date="2020" name="Nat. Commun.">
        <title>Large-scale genome sequencing of mycorrhizal fungi provides insights into the early evolution of symbiotic traits.</title>
        <authorList>
            <person name="Miyauchi S."/>
            <person name="Kiss E."/>
            <person name="Kuo A."/>
            <person name="Drula E."/>
            <person name="Kohler A."/>
            <person name="Sanchez-Garcia M."/>
            <person name="Morin E."/>
            <person name="Andreopoulos B."/>
            <person name="Barry K.W."/>
            <person name="Bonito G."/>
            <person name="Buee M."/>
            <person name="Carver A."/>
            <person name="Chen C."/>
            <person name="Cichocki N."/>
            <person name="Clum A."/>
            <person name="Culley D."/>
            <person name="Crous P.W."/>
            <person name="Fauchery L."/>
            <person name="Girlanda M."/>
            <person name="Hayes R.D."/>
            <person name="Keri Z."/>
            <person name="LaButti K."/>
            <person name="Lipzen A."/>
            <person name="Lombard V."/>
            <person name="Magnuson J."/>
            <person name="Maillard F."/>
            <person name="Murat C."/>
            <person name="Nolan M."/>
            <person name="Ohm R.A."/>
            <person name="Pangilinan J."/>
            <person name="Pereira M.F."/>
            <person name="Perotto S."/>
            <person name="Peter M."/>
            <person name="Pfister S."/>
            <person name="Riley R."/>
            <person name="Sitrit Y."/>
            <person name="Stielow J.B."/>
            <person name="Szollosi G."/>
            <person name="Zifcakova L."/>
            <person name="Stursova M."/>
            <person name="Spatafora J.W."/>
            <person name="Tedersoo L."/>
            <person name="Vaario L.M."/>
            <person name="Yamada A."/>
            <person name="Yan M."/>
            <person name="Wang P."/>
            <person name="Xu J."/>
            <person name="Bruns T."/>
            <person name="Baldrian P."/>
            <person name="Vilgalys R."/>
            <person name="Dunand C."/>
            <person name="Henrissat B."/>
            <person name="Grigoriev I.V."/>
            <person name="Hibbett D."/>
            <person name="Nagy L.G."/>
            <person name="Martin F.M."/>
        </authorList>
    </citation>
    <scope>NUCLEOTIDE SEQUENCE</scope>
    <source>
        <strain evidence="7">UP504</strain>
    </source>
</reference>
<dbReference type="GO" id="GO:0005794">
    <property type="term" value="C:Golgi apparatus"/>
    <property type="evidence" value="ECO:0007669"/>
    <property type="project" value="TreeGrafter"/>
</dbReference>
<evidence type="ECO:0000256" key="6">
    <source>
        <dbReference type="SAM" id="Phobius"/>
    </source>
</evidence>
<accession>A0A9P6DWZ7</accession>
<keyword evidence="4 6" id="KW-0472">Membrane</keyword>
<feature type="transmembrane region" description="Helical" evidence="6">
    <location>
        <begin position="202"/>
        <end position="226"/>
    </location>
</feature>
<evidence type="ECO:0000256" key="4">
    <source>
        <dbReference type="ARBA" id="ARBA00023136"/>
    </source>
</evidence>
<dbReference type="Proteomes" id="UP000886523">
    <property type="component" value="Unassembled WGS sequence"/>
</dbReference>
<dbReference type="CDD" id="cd22212">
    <property type="entry name" value="NDFIP-like"/>
    <property type="match status" value="1"/>
</dbReference>
<dbReference type="AlphaFoldDB" id="A0A9P6DWZ7"/>